<keyword evidence="3" id="KW-0539">Nucleus</keyword>
<dbReference type="InterPro" id="IPR036980">
    <property type="entry name" value="RNase_P/MRP_Rpp29_sf"/>
</dbReference>
<dbReference type="Pfam" id="PF01868">
    <property type="entry name" value="RNase_P-MRP_p29"/>
    <property type="match status" value="1"/>
</dbReference>
<protein>
    <recommendedName>
        <fullName evidence="3">Ribonuclease P protein subunit</fullName>
    </recommendedName>
</protein>
<keyword evidence="3" id="KW-0819">tRNA processing</keyword>
<name>A0AAJ0DMG8_9PEZI</name>
<comment type="caution">
    <text evidence="5">The sequence shown here is derived from an EMBL/GenBank/DDBJ whole genome shotgun (WGS) entry which is preliminary data.</text>
</comment>
<comment type="subcellular location">
    <subcellularLocation>
        <location evidence="1">Nucleus</location>
    </subcellularLocation>
</comment>
<comment type="similarity">
    <text evidence="2">Belongs to the eukaryotic/archaeal RNase P protein component 1 family.</text>
</comment>
<dbReference type="InterPro" id="IPR016848">
    <property type="entry name" value="RNase_P/MRP_Rpp29-subunit"/>
</dbReference>
<dbReference type="GO" id="GO:0005634">
    <property type="term" value="C:nucleus"/>
    <property type="evidence" value="ECO:0007669"/>
    <property type="project" value="UniProtKB-SubCell"/>
</dbReference>
<gene>
    <name evidence="5" type="ORF">LTR09_005693</name>
</gene>
<evidence type="ECO:0000256" key="4">
    <source>
        <dbReference type="SAM" id="MobiDB-lite"/>
    </source>
</evidence>
<dbReference type="InterPro" id="IPR023534">
    <property type="entry name" value="Rof/RNase_P-like"/>
</dbReference>
<sequence length="247" mass="28177">MAEPPSKDEHIAETLLQRAHAPEVANTIFRERVKQRPLLLRPSSPDPNRDARSKRQYERLQKEKARRKSKKPKPLSAKQKRALCIYDIPKGQQKYAIYEPLHRMWCGYMREILGLSTASEDGKAGGRSYVDSTSCGPILTSADYHGSLVEVVRSRCESRVGMSGIVVKDTKFTFDVITRKDVLKTVPKEHTVFRFEVPFEEGKTVGEGGEEILQQKPLVFEIHGSQFETRAPDRANKKFRLHLDSDL</sequence>
<evidence type="ECO:0000256" key="1">
    <source>
        <dbReference type="ARBA" id="ARBA00004123"/>
    </source>
</evidence>
<feature type="compositionally biased region" description="Basic and acidic residues" evidence="4">
    <location>
        <begin position="47"/>
        <end position="63"/>
    </location>
</feature>
<evidence type="ECO:0000313" key="6">
    <source>
        <dbReference type="Proteomes" id="UP001271007"/>
    </source>
</evidence>
<reference evidence="5" key="1">
    <citation type="submission" date="2023-04" db="EMBL/GenBank/DDBJ databases">
        <title>Black Yeasts Isolated from many extreme environments.</title>
        <authorList>
            <person name="Coleine C."/>
            <person name="Stajich J.E."/>
            <person name="Selbmann L."/>
        </authorList>
    </citation>
    <scope>NUCLEOTIDE SEQUENCE</scope>
    <source>
        <strain evidence="5">CCFEE 5312</strain>
    </source>
</reference>
<organism evidence="5 6">
    <name type="scientific">Extremus antarcticus</name>
    <dbReference type="NCBI Taxonomy" id="702011"/>
    <lineage>
        <taxon>Eukaryota</taxon>
        <taxon>Fungi</taxon>
        <taxon>Dikarya</taxon>
        <taxon>Ascomycota</taxon>
        <taxon>Pezizomycotina</taxon>
        <taxon>Dothideomycetes</taxon>
        <taxon>Dothideomycetidae</taxon>
        <taxon>Mycosphaerellales</taxon>
        <taxon>Extremaceae</taxon>
        <taxon>Extremus</taxon>
    </lineage>
</organism>
<dbReference type="SUPFAM" id="SSF101744">
    <property type="entry name" value="Rof/RNase P subunit-like"/>
    <property type="match status" value="1"/>
</dbReference>
<dbReference type="Gene3D" id="2.30.30.210">
    <property type="entry name" value="Ribonuclease P/MRP, subunit p29"/>
    <property type="match status" value="1"/>
</dbReference>
<dbReference type="GO" id="GO:0000172">
    <property type="term" value="C:ribonuclease MRP complex"/>
    <property type="evidence" value="ECO:0007669"/>
    <property type="project" value="InterPro"/>
</dbReference>
<accession>A0AAJ0DMG8</accession>
<evidence type="ECO:0000256" key="3">
    <source>
        <dbReference type="PIRNR" id="PIRNR027081"/>
    </source>
</evidence>
<dbReference type="InterPro" id="IPR002730">
    <property type="entry name" value="Rpp29/RNP1"/>
</dbReference>
<dbReference type="PIRSF" id="PIRSF027081">
    <property type="entry name" value="RNase_P/MRP_p29_subunit"/>
    <property type="match status" value="1"/>
</dbReference>
<dbReference type="EMBL" id="JAWDJX010000017">
    <property type="protein sequence ID" value="KAK3053067.1"/>
    <property type="molecule type" value="Genomic_DNA"/>
</dbReference>
<dbReference type="GO" id="GO:0030677">
    <property type="term" value="C:ribonuclease P complex"/>
    <property type="evidence" value="ECO:0007669"/>
    <property type="project" value="InterPro"/>
</dbReference>
<dbReference type="PANTHER" id="PTHR13348:SF0">
    <property type="entry name" value="RIBONUCLEASE P PROTEIN SUBUNIT P29"/>
    <property type="match status" value="1"/>
</dbReference>
<evidence type="ECO:0000256" key="2">
    <source>
        <dbReference type="ARBA" id="ARBA00006181"/>
    </source>
</evidence>
<dbReference type="GO" id="GO:0001682">
    <property type="term" value="P:tRNA 5'-leader removal"/>
    <property type="evidence" value="ECO:0007669"/>
    <property type="project" value="InterPro"/>
</dbReference>
<proteinExistence type="inferred from homology"/>
<keyword evidence="6" id="KW-1185">Reference proteome</keyword>
<dbReference type="SMART" id="SM00538">
    <property type="entry name" value="POP4"/>
    <property type="match status" value="1"/>
</dbReference>
<dbReference type="GO" id="GO:0006364">
    <property type="term" value="P:rRNA processing"/>
    <property type="evidence" value="ECO:0007669"/>
    <property type="project" value="TreeGrafter"/>
</dbReference>
<dbReference type="AlphaFoldDB" id="A0AAJ0DMG8"/>
<feature type="region of interest" description="Disordered" evidence="4">
    <location>
        <begin position="35"/>
        <end position="77"/>
    </location>
</feature>
<feature type="compositionally biased region" description="Basic residues" evidence="4">
    <location>
        <begin position="64"/>
        <end position="77"/>
    </location>
</feature>
<dbReference type="PANTHER" id="PTHR13348">
    <property type="entry name" value="RIBONUCLEASE P SUBUNIT P29"/>
    <property type="match status" value="1"/>
</dbReference>
<evidence type="ECO:0000313" key="5">
    <source>
        <dbReference type="EMBL" id="KAK3053067.1"/>
    </source>
</evidence>
<dbReference type="GO" id="GO:0033204">
    <property type="term" value="F:ribonuclease P RNA binding"/>
    <property type="evidence" value="ECO:0007669"/>
    <property type="project" value="InterPro"/>
</dbReference>
<dbReference type="Proteomes" id="UP001271007">
    <property type="component" value="Unassembled WGS sequence"/>
</dbReference>